<comment type="cofactor">
    <cofactor evidence="3">
        <name>Zn(2+)</name>
        <dbReference type="ChEBI" id="CHEBI:29105"/>
    </cofactor>
    <text evidence="3">Binds 1 zinc ion.</text>
</comment>
<dbReference type="Pfam" id="PF03884">
    <property type="entry name" value="YacG"/>
    <property type="match status" value="1"/>
</dbReference>
<dbReference type="Proteomes" id="UP001595444">
    <property type="component" value="Unassembled WGS sequence"/>
</dbReference>
<feature type="binding site" evidence="3">
    <location>
        <position position="21"/>
    </location>
    <ligand>
        <name>Zn(2+)</name>
        <dbReference type="ChEBI" id="CHEBI:29105"/>
    </ligand>
</feature>
<accession>A0ABV7D106</accession>
<dbReference type="SUPFAM" id="SSF57716">
    <property type="entry name" value="Glucocorticoid receptor-like (DNA-binding domain)"/>
    <property type="match status" value="1"/>
</dbReference>
<feature type="binding site" evidence="3">
    <location>
        <position position="25"/>
    </location>
    <ligand>
        <name>Zn(2+)</name>
        <dbReference type="ChEBI" id="CHEBI:29105"/>
    </ligand>
</feature>
<dbReference type="InterPro" id="IPR013088">
    <property type="entry name" value="Znf_NHR/GATA"/>
</dbReference>
<sequence length="61" mass="6993">MPQPKCPECSKPTEQAYRPFCSKRCADLDLGRWFNEDYVLAGDNEVSDPILENSIRADKED</sequence>
<comment type="similarity">
    <text evidence="3">Belongs to the DNA gyrase inhibitor YacG family.</text>
</comment>
<gene>
    <name evidence="3" type="primary">yacG</name>
    <name evidence="4" type="ORF">ACFOKA_01515</name>
</gene>
<keyword evidence="5" id="KW-1185">Reference proteome</keyword>
<organism evidence="4 5">
    <name type="scientific">Kordiimonas pumila</name>
    <dbReference type="NCBI Taxonomy" id="2161677"/>
    <lineage>
        <taxon>Bacteria</taxon>
        <taxon>Pseudomonadati</taxon>
        <taxon>Pseudomonadota</taxon>
        <taxon>Alphaproteobacteria</taxon>
        <taxon>Kordiimonadales</taxon>
        <taxon>Kordiimonadaceae</taxon>
        <taxon>Kordiimonas</taxon>
    </lineage>
</organism>
<name>A0ABV7D106_9PROT</name>
<evidence type="ECO:0000256" key="3">
    <source>
        <dbReference type="HAMAP-Rule" id="MF_00649"/>
    </source>
</evidence>
<reference evidence="5" key="1">
    <citation type="journal article" date="2019" name="Int. J. Syst. Evol. Microbiol.">
        <title>The Global Catalogue of Microorganisms (GCM) 10K type strain sequencing project: providing services to taxonomists for standard genome sequencing and annotation.</title>
        <authorList>
            <consortium name="The Broad Institute Genomics Platform"/>
            <consortium name="The Broad Institute Genome Sequencing Center for Infectious Disease"/>
            <person name="Wu L."/>
            <person name="Ma J."/>
        </authorList>
    </citation>
    <scope>NUCLEOTIDE SEQUENCE [LARGE SCALE GENOMIC DNA]</scope>
    <source>
        <strain evidence="5">KCTC 62164</strain>
    </source>
</reference>
<evidence type="ECO:0000313" key="5">
    <source>
        <dbReference type="Proteomes" id="UP001595444"/>
    </source>
</evidence>
<keyword evidence="1 3" id="KW-0479">Metal-binding</keyword>
<comment type="function">
    <text evidence="3">Inhibits all the catalytic activities of DNA gyrase by preventing its interaction with DNA. Acts by binding directly to the C-terminal domain of GyrB, which probably disrupts DNA binding by the gyrase.</text>
</comment>
<comment type="caution">
    <text evidence="4">The sequence shown here is derived from an EMBL/GenBank/DDBJ whole genome shotgun (WGS) entry which is preliminary data.</text>
</comment>
<dbReference type="PANTHER" id="PTHR36150:SF1">
    <property type="entry name" value="DNA GYRASE INHIBITOR YACG"/>
    <property type="match status" value="1"/>
</dbReference>
<evidence type="ECO:0000256" key="2">
    <source>
        <dbReference type="ARBA" id="ARBA00022833"/>
    </source>
</evidence>
<feature type="binding site" evidence="3">
    <location>
        <position position="9"/>
    </location>
    <ligand>
        <name>Zn(2+)</name>
        <dbReference type="ChEBI" id="CHEBI:29105"/>
    </ligand>
</feature>
<dbReference type="PANTHER" id="PTHR36150">
    <property type="entry name" value="DNA GYRASE INHIBITOR YACG"/>
    <property type="match status" value="1"/>
</dbReference>
<comment type="subunit">
    <text evidence="3">Interacts with GyrB.</text>
</comment>
<dbReference type="InterPro" id="IPR005584">
    <property type="entry name" value="DNA_gyrase_inhibitor_YacG"/>
</dbReference>
<dbReference type="EMBL" id="JBHRSL010000001">
    <property type="protein sequence ID" value="MFC3050575.1"/>
    <property type="molecule type" value="Genomic_DNA"/>
</dbReference>
<evidence type="ECO:0000313" key="4">
    <source>
        <dbReference type="EMBL" id="MFC3050575.1"/>
    </source>
</evidence>
<dbReference type="RefSeq" id="WP_194214950.1">
    <property type="nucleotide sequence ID" value="NZ_CP061205.1"/>
</dbReference>
<keyword evidence="2 3" id="KW-0862">Zinc</keyword>
<proteinExistence type="inferred from homology"/>
<feature type="binding site" evidence="3">
    <location>
        <position position="6"/>
    </location>
    <ligand>
        <name>Zn(2+)</name>
        <dbReference type="ChEBI" id="CHEBI:29105"/>
    </ligand>
</feature>
<dbReference type="HAMAP" id="MF_00649">
    <property type="entry name" value="DNA_gyrase_inhibitor_YacG"/>
    <property type="match status" value="1"/>
</dbReference>
<protein>
    <recommendedName>
        <fullName evidence="3">DNA gyrase inhibitor YacG</fullName>
    </recommendedName>
</protein>
<evidence type="ECO:0000256" key="1">
    <source>
        <dbReference type="ARBA" id="ARBA00022723"/>
    </source>
</evidence>
<dbReference type="Gene3D" id="3.30.50.10">
    <property type="entry name" value="Erythroid Transcription Factor GATA-1, subunit A"/>
    <property type="match status" value="1"/>
</dbReference>